<dbReference type="InParanoid" id="F4RCG9"/>
<evidence type="ECO:0000313" key="2">
    <source>
        <dbReference type="EMBL" id="EGG09729.1"/>
    </source>
</evidence>
<accession>F4RCG9</accession>
<dbReference type="VEuPathDB" id="FungiDB:MELLADRAFT_71121"/>
<dbReference type="GeneID" id="18931732"/>
<feature type="region of interest" description="Disordered" evidence="1">
    <location>
        <begin position="55"/>
        <end position="92"/>
    </location>
</feature>
<dbReference type="HOGENOM" id="CLU_2134051_0_0_1"/>
<proteinExistence type="predicted"/>
<dbReference type="Proteomes" id="UP000001072">
    <property type="component" value="Unassembled WGS sequence"/>
</dbReference>
<sequence length="113" mass="13276">MDVEPSFVSNRSEEYEVEEEESFVSQFCRMNEEFEKLVWGLKRGIGSLLMNRKSKRERFGKQQEDDDEEDGLGFDNGNGKGREDDDDDEGFVEEQDGLDCLMYLECRLDEWIP</sequence>
<dbReference type="AlphaFoldDB" id="F4RCG9"/>
<dbReference type="KEGG" id="mlr:MELLADRAFT_71121"/>
<gene>
    <name evidence="2" type="ORF">MELLADRAFT_71121</name>
</gene>
<evidence type="ECO:0000313" key="3">
    <source>
        <dbReference type="Proteomes" id="UP000001072"/>
    </source>
</evidence>
<reference evidence="3" key="1">
    <citation type="journal article" date="2011" name="Proc. Natl. Acad. Sci. U.S.A.">
        <title>Obligate biotrophy features unraveled by the genomic analysis of rust fungi.</title>
        <authorList>
            <person name="Duplessis S."/>
            <person name="Cuomo C.A."/>
            <person name="Lin Y.-C."/>
            <person name="Aerts A."/>
            <person name="Tisserant E."/>
            <person name="Veneault-Fourrey C."/>
            <person name="Joly D.L."/>
            <person name="Hacquard S."/>
            <person name="Amselem J."/>
            <person name="Cantarel B.L."/>
            <person name="Chiu R."/>
            <person name="Coutinho P.M."/>
            <person name="Feau N."/>
            <person name="Field M."/>
            <person name="Frey P."/>
            <person name="Gelhaye E."/>
            <person name="Goldberg J."/>
            <person name="Grabherr M.G."/>
            <person name="Kodira C.D."/>
            <person name="Kohler A."/>
            <person name="Kuees U."/>
            <person name="Lindquist E.A."/>
            <person name="Lucas S.M."/>
            <person name="Mago R."/>
            <person name="Mauceli E."/>
            <person name="Morin E."/>
            <person name="Murat C."/>
            <person name="Pangilinan J.L."/>
            <person name="Park R."/>
            <person name="Pearson M."/>
            <person name="Quesneville H."/>
            <person name="Rouhier N."/>
            <person name="Sakthikumar S."/>
            <person name="Salamov A.A."/>
            <person name="Schmutz J."/>
            <person name="Selles B."/>
            <person name="Shapiro H."/>
            <person name="Tanguay P."/>
            <person name="Tuskan G.A."/>
            <person name="Henrissat B."/>
            <person name="Van de Peer Y."/>
            <person name="Rouze P."/>
            <person name="Ellis J.G."/>
            <person name="Dodds P.N."/>
            <person name="Schein J.E."/>
            <person name="Zhong S."/>
            <person name="Hamelin R.C."/>
            <person name="Grigoriev I.V."/>
            <person name="Szabo L.J."/>
            <person name="Martin F."/>
        </authorList>
    </citation>
    <scope>NUCLEOTIDE SEQUENCE [LARGE SCALE GENOMIC DNA]</scope>
    <source>
        <strain evidence="3">98AG31 / pathotype 3-4-7</strain>
    </source>
</reference>
<protein>
    <submittedName>
        <fullName evidence="2">Uncharacterized protein</fullName>
    </submittedName>
</protein>
<dbReference type="EMBL" id="GL883096">
    <property type="protein sequence ID" value="EGG09729.1"/>
    <property type="molecule type" value="Genomic_DNA"/>
</dbReference>
<dbReference type="RefSeq" id="XP_007406783.1">
    <property type="nucleotide sequence ID" value="XM_007406721.1"/>
</dbReference>
<evidence type="ECO:0000256" key="1">
    <source>
        <dbReference type="SAM" id="MobiDB-lite"/>
    </source>
</evidence>
<keyword evidence="3" id="KW-1185">Reference proteome</keyword>
<organism evidence="3">
    <name type="scientific">Melampsora larici-populina (strain 98AG31 / pathotype 3-4-7)</name>
    <name type="common">Poplar leaf rust fungus</name>
    <dbReference type="NCBI Taxonomy" id="747676"/>
    <lineage>
        <taxon>Eukaryota</taxon>
        <taxon>Fungi</taxon>
        <taxon>Dikarya</taxon>
        <taxon>Basidiomycota</taxon>
        <taxon>Pucciniomycotina</taxon>
        <taxon>Pucciniomycetes</taxon>
        <taxon>Pucciniales</taxon>
        <taxon>Melampsoraceae</taxon>
        <taxon>Melampsora</taxon>
    </lineage>
</organism>
<name>F4RCG9_MELLP</name>